<dbReference type="InterPro" id="IPR020846">
    <property type="entry name" value="MFS_dom"/>
</dbReference>
<evidence type="ECO:0000259" key="8">
    <source>
        <dbReference type="PROSITE" id="PS50850"/>
    </source>
</evidence>
<dbReference type="PANTHER" id="PTHR42718">
    <property type="entry name" value="MAJOR FACILITATOR SUPERFAMILY MULTIDRUG TRANSPORTER MFSC"/>
    <property type="match status" value="1"/>
</dbReference>
<protein>
    <submittedName>
        <fullName evidence="9">MFS transporter</fullName>
    </submittedName>
</protein>
<feature type="transmembrane region" description="Helical" evidence="7">
    <location>
        <begin position="358"/>
        <end position="381"/>
    </location>
</feature>
<feature type="transmembrane region" description="Helical" evidence="7">
    <location>
        <begin position="168"/>
        <end position="189"/>
    </location>
</feature>
<gene>
    <name evidence="9" type="ORF">JF625_24895</name>
</gene>
<reference evidence="9" key="1">
    <citation type="submission" date="2020-06" db="EMBL/GenBank/DDBJ databases">
        <title>Stable isotope informed genome-resolved metagenomics uncovers potential trophic interactions in rhizosphere soil.</title>
        <authorList>
            <person name="Starr E.P."/>
            <person name="Shi S."/>
            <person name="Blazewicz S.J."/>
            <person name="Koch B.J."/>
            <person name="Probst A.J."/>
            <person name="Hungate B.A."/>
            <person name="Pett-Ridge J."/>
            <person name="Firestone M.K."/>
            <person name="Banfield J.F."/>
        </authorList>
    </citation>
    <scope>NUCLEOTIDE SEQUENCE</scope>
    <source>
        <strain evidence="9">YM_69_17</strain>
    </source>
</reference>
<keyword evidence="2" id="KW-0813">Transport</keyword>
<dbReference type="InterPro" id="IPR011701">
    <property type="entry name" value="MFS"/>
</dbReference>
<name>A0A952FS96_9PROT</name>
<dbReference type="AlphaFoldDB" id="A0A952FS96"/>
<comment type="caution">
    <text evidence="9">The sequence shown here is derived from an EMBL/GenBank/DDBJ whole genome shotgun (WGS) entry which is preliminary data.</text>
</comment>
<evidence type="ECO:0000256" key="7">
    <source>
        <dbReference type="SAM" id="Phobius"/>
    </source>
</evidence>
<dbReference type="PROSITE" id="PS50850">
    <property type="entry name" value="MFS"/>
    <property type="match status" value="1"/>
</dbReference>
<feature type="transmembrane region" description="Helical" evidence="7">
    <location>
        <begin position="108"/>
        <end position="131"/>
    </location>
</feature>
<evidence type="ECO:0000256" key="6">
    <source>
        <dbReference type="ARBA" id="ARBA00023136"/>
    </source>
</evidence>
<feature type="transmembrane region" description="Helical" evidence="7">
    <location>
        <begin position="137"/>
        <end position="156"/>
    </location>
</feature>
<evidence type="ECO:0000313" key="9">
    <source>
        <dbReference type="EMBL" id="MBW8728365.1"/>
    </source>
</evidence>
<dbReference type="GO" id="GO:0005886">
    <property type="term" value="C:plasma membrane"/>
    <property type="evidence" value="ECO:0007669"/>
    <property type="project" value="UniProtKB-SubCell"/>
</dbReference>
<dbReference type="EMBL" id="JAEKLZ010000396">
    <property type="protein sequence ID" value="MBW8728365.1"/>
    <property type="molecule type" value="Genomic_DNA"/>
</dbReference>
<dbReference type="SUPFAM" id="SSF103473">
    <property type="entry name" value="MFS general substrate transporter"/>
    <property type="match status" value="1"/>
</dbReference>
<evidence type="ECO:0000313" key="10">
    <source>
        <dbReference type="Proteomes" id="UP000700706"/>
    </source>
</evidence>
<feature type="transmembrane region" description="Helical" evidence="7">
    <location>
        <begin position="195"/>
        <end position="218"/>
    </location>
</feature>
<feature type="transmembrane region" description="Helical" evidence="7">
    <location>
        <begin position="41"/>
        <end position="63"/>
    </location>
</feature>
<organism evidence="9 10">
    <name type="scientific">Inquilinus limosus</name>
    <dbReference type="NCBI Taxonomy" id="171674"/>
    <lineage>
        <taxon>Bacteria</taxon>
        <taxon>Pseudomonadati</taxon>
        <taxon>Pseudomonadota</taxon>
        <taxon>Alphaproteobacteria</taxon>
        <taxon>Rhodospirillales</taxon>
        <taxon>Rhodospirillaceae</taxon>
        <taxon>Inquilinus</taxon>
    </lineage>
</organism>
<evidence type="ECO:0000256" key="4">
    <source>
        <dbReference type="ARBA" id="ARBA00022692"/>
    </source>
</evidence>
<feature type="transmembrane region" description="Helical" evidence="7">
    <location>
        <begin position="454"/>
        <end position="476"/>
    </location>
</feature>
<sequence length="499" mass="52395">MPSAHTCARRGRAIRGRAARHRAALPSRSGRPMTSSPRQPVLIALLVAGAFFMENLDATVIVTALPDMAASFGVRAVDLNVGLSAYLLTLAVFIPASGWVADRFGARSVFASAIIVFTLASALCAASNSLWSFTAARILQGIGGAMMVPVGRLVVLRNTAKQDLMRSIAYITWPALAAPVLGPPVGGLITSIASWRWIFLLNLPLGAIALVLALRLIPNDRDDRHTPFDWLGFVLSGIACMALMLGLDLIGHEQIPWPTVGLLLAAALVLGAWAVRHARRHPHPLVGLAALAIHTYRVTVRGGSLFRAVVSAVPFLLPLMFQLGFGLDPVQSGLLVLALFAGNLGMKPMTSWVLRSFGFRTALLANGAVLAATLFACALLTPSTPAALTAALLVVSGAARSMQFTSLNTLAFVDVPKPEMSAANTLFSVTQQISMGLGVALGAIALRAAEASGLAGGSIVAAYQIAFAVLGVLALLSMLDYLPLRRDAGTEVSGHRRQA</sequence>
<dbReference type="Pfam" id="PF07690">
    <property type="entry name" value="MFS_1"/>
    <property type="match status" value="1"/>
</dbReference>
<feature type="transmembrane region" description="Helical" evidence="7">
    <location>
        <begin position="83"/>
        <end position="101"/>
    </location>
</feature>
<evidence type="ECO:0000256" key="3">
    <source>
        <dbReference type="ARBA" id="ARBA00022475"/>
    </source>
</evidence>
<dbReference type="Gene3D" id="1.20.1720.10">
    <property type="entry name" value="Multidrug resistance protein D"/>
    <property type="match status" value="1"/>
</dbReference>
<proteinExistence type="predicted"/>
<dbReference type="PRINTS" id="PR01036">
    <property type="entry name" value="TCRTETB"/>
</dbReference>
<feature type="transmembrane region" description="Helical" evidence="7">
    <location>
        <begin position="305"/>
        <end position="323"/>
    </location>
</feature>
<evidence type="ECO:0000256" key="1">
    <source>
        <dbReference type="ARBA" id="ARBA00004651"/>
    </source>
</evidence>
<keyword evidence="6 7" id="KW-0472">Membrane</keyword>
<dbReference type="PANTHER" id="PTHR42718:SF46">
    <property type="entry name" value="BLR6921 PROTEIN"/>
    <property type="match status" value="1"/>
</dbReference>
<dbReference type="Gene3D" id="1.20.1250.20">
    <property type="entry name" value="MFS general substrate transporter like domains"/>
    <property type="match status" value="1"/>
</dbReference>
<accession>A0A952FS96</accession>
<dbReference type="GO" id="GO:0022857">
    <property type="term" value="F:transmembrane transporter activity"/>
    <property type="evidence" value="ECO:0007669"/>
    <property type="project" value="InterPro"/>
</dbReference>
<keyword evidence="4 7" id="KW-0812">Transmembrane</keyword>
<feature type="transmembrane region" description="Helical" evidence="7">
    <location>
        <begin position="329"/>
        <end position="346"/>
    </location>
</feature>
<evidence type="ECO:0000256" key="5">
    <source>
        <dbReference type="ARBA" id="ARBA00022989"/>
    </source>
</evidence>
<evidence type="ECO:0000256" key="2">
    <source>
        <dbReference type="ARBA" id="ARBA00022448"/>
    </source>
</evidence>
<feature type="domain" description="Major facilitator superfamily (MFS) profile" evidence="8">
    <location>
        <begin position="43"/>
        <end position="489"/>
    </location>
</feature>
<dbReference type="InterPro" id="IPR036259">
    <property type="entry name" value="MFS_trans_sf"/>
</dbReference>
<comment type="subcellular location">
    <subcellularLocation>
        <location evidence="1">Cell membrane</location>
        <topology evidence="1">Multi-pass membrane protein</topology>
    </subcellularLocation>
</comment>
<keyword evidence="3" id="KW-1003">Cell membrane</keyword>
<feature type="transmembrane region" description="Helical" evidence="7">
    <location>
        <begin position="255"/>
        <end position="275"/>
    </location>
</feature>
<dbReference type="Proteomes" id="UP000700706">
    <property type="component" value="Unassembled WGS sequence"/>
</dbReference>
<keyword evidence="5 7" id="KW-1133">Transmembrane helix</keyword>
<feature type="transmembrane region" description="Helical" evidence="7">
    <location>
        <begin position="230"/>
        <end position="249"/>
    </location>
</feature>